<keyword evidence="2" id="KW-1185">Reference proteome</keyword>
<dbReference type="EMBL" id="JAGSGD010000001">
    <property type="protein sequence ID" value="MBR7619197.1"/>
    <property type="molecule type" value="Genomic_DNA"/>
</dbReference>
<evidence type="ECO:0000313" key="2">
    <source>
        <dbReference type="Proteomes" id="UP000622580"/>
    </source>
</evidence>
<gene>
    <name evidence="1" type="ORF">JKL49_07325</name>
</gene>
<comment type="caution">
    <text evidence="1">The sequence shown here is derived from an EMBL/GenBank/DDBJ whole genome shotgun (WGS) entry which is preliminary data.</text>
</comment>
<dbReference type="PANTHER" id="PTHR39327:SF1">
    <property type="entry name" value="BLR5470 PROTEIN"/>
    <property type="match status" value="1"/>
</dbReference>
<dbReference type="Proteomes" id="UP000622580">
    <property type="component" value="Unassembled WGS sequence"/>
</dbReference>
<dbReference type="PANTHER" id="PTHR39327">
    <property type="match status" value="1"/>
</dbReference>
<sequence>MMLGACTTVSPTANTSLTLLTTAPESATKKVAVSAFMPMGAAVDAPRGYADMCRVRSPLCSERPAIEVAGRMLIGDFASSVDLSAKPSSIRNAQPEGQAFLIRASWGGAPALATGGLGADLGERELSSFGMAALPAPAVDAPAAPKPADAAAKPLAERLKMLASVNSYVNQHVVQRTDMQNYGVEEYWTRSGVGPGATGDCEDVATEKRQQLIEQGYPVEDLFYAVAYRRDIGLHAVLVAHTETGDLVLDGRTSRIVSWDKAGYNWVKRQAQNDPSSWVMIDHPKLMASGLRVASLDPEMANRGGPGSN</sequence>
<organism evidence="1 2">
    <name type="scientific">Phenylobacterium glaciei</name>
    <dbReference type="NCBI Taxonomy" id="2803784"/>
    <lineage>
        <taxon>Bacteria</taxon>
        <taxon>Pseudomonadati</taxon>
        <taxon>Pseudomonadota</taxon>
        <taxon>Alphaproteobacteria</taxon>
        <taxon>Caulobacterales</taxon>
        <taxon>Caulobacteraceae</taxon>
        <taxon>Phenylobacterium</taxon>
    </lineage>
</organism>
<reference evidence="1" key="1">
    <citation type="submission" date="2021-04" db="EMBL/GenBank/DDBJ databases">
        <title>Draft genome assembly of strain Phenylobacterium sp. 20VBR1 using MiniION and Illumina platforms.</title>
        <authorList>
            <person name="Thomas F.A."/>
            <person name="Krishnan K.P."/>
            <person name="Sinha R.K."/>
        </authorList>
    </citation>
    <scope>NUCLEOTIDE SEQUENCE</scope>
    <source>
        <strain evidence="1">20VBR1</strain>
    </source>
</reference>
<dbReference type="Gene3D" id="3.10.620.30">
    <property type="match status" value="1"/>
</dbReference>
<dbReference type="Pfam" id="PF06035">
    <property type="entry name" value="Peptidase_C93"/>
    <property type="match status" value="1"/>
</dbReference>
<proteinExistence type="predicted"/>
<evidence type="ECO:0000313" key="1">
    <source>
        <dbReference type="EMBL" id="MBR7619197.1"/>
    </source>
</evidence>
<name>A0A941CZK5_9CAUL</name>
<protein>
    <submittedName>
        <fullName evidence="1">Transglutaminase-like cysteine peptidase</fullName>
    </submittedName>
</protein>
<accession>A0A941CZK5</accession>
<dbReference type="InterPro" id="IPR010319">
    <property type="entry name" value="Transglutaminase-like_Cys_pept"/>
</dbReference>
<dbReference type="AlphaFoldDB" id="A0A941CZK5"/>